<dbReference type="OrthoDB" id="410131at2759"/>
<organism evidence="3 4">
    <name type="scientific">Symbiodinium necroappetens</name>
    <dbReference type="NCBI Taxonomy" id="1628268"/>
    <lineage>
        <taxon>Eukaryota</taxon>
        <taxon>Sar</taxon>
        <taxon>Alveolata</taxon>
        <taxon>Dinophyceae</taxon>
        <taxon>Suessiales</taxon>
        <taxon>Symbiodiniaceae</taxon>
        <taxon>Symbiodinium</taxon>
    </lineage>
</organism>
<keyword evidence="2" id="KW-0812">Transmembrane</keyword>
<keyword evidence="4" id="KW-1185">Reference proteome</keyword>
<feature type="compositionally biased region" description="Basic and acidic residues" evidence="1">
    <location>
        <begin position="20"/>
        <end position="33"/>
    </location>
</feature>
<protein>
    <submittedName>
        <fullName evidence="3">Nup98 protein</fullName>
    </submittedName>
</protein>
<evidence type="ECO:0000313" key="3">
    <source>
        <dbReference type="EMBL" id="CAE7483311.1"/>
    </source>
</evidence>
<evidence type="ECO:0000256" key="2">
    <source>
        <dbReference type="SAM" id="Phobius"/>
    </source>
</evidence>
<feature type="transmembrane region" description="Helical" evidence="2">
    <location>
        <begin position="166"/>
        <end position="185"/>
    </location>
</feature>
<name>A0A812SH69_9DINO</name>
<feature type="region of interest" description="Disordered" evidence="1">
    <location>
        <begin position="1"/>
        <end position="33"/>
    </location>
</feature>
<dbReference type="EMBL" id="CAJNJA010021885">
    <property type="protein sequence ID" value="CAE7483311.1"/>
    <property type="molecule type" value="Genomic_DNA"/>
</dbReference>
<feature type="region of interest" description="Disordered" evidence="1">
    <location>
        <begin position="49"/>
        <end position="68"/>
    </location>
</feature>
<keyword evidence="2" id="KW-1133">Transmembrane helix</keyword>
<keyword evidence="2" id="KW-0472">Membrane</keyword>
<evidence type="ECO:0000256" key="1">
    <source>
        <dbReference type="SAM" id="MobiDB-lite"/>
    </source>
</evidence>
<gene>
    <name evidence="3" type="primary">nup98</name>
    <name evidence="3" type="ORF">SNEC2469_LOCUS13698</name>
</gene>
<proteinExistence type="predicted"/>
<reference evidence="3" key="1">
    <citation type="submission" date="2021-02" db="EMBL/GenBank/DDBJ databases">
        <authorList>
            <person name="Dougan E. K."/>
            <person name="Rhodes N."/>
            <person name="Thang M."/>
            <person name="Chan C."/>
        </authorList>
    </citation>
    <scope>NUCLEOTIDE SEQUENCE</scope>
</reference>
<dbReference type="Proteomes" id="UP000601435">
    <property type="component" value="Unassembled WGS sequence"/>
</dbReference>
<accession>A0A812SH69</accession>
<feature type="transmembrane region" description="Helical" evidence="2">
    <location>
        <begin position="131"/>
        <end position="154"/>
    </location>
</feature>
<dbReference type="AlphaFoldDB" id="A0A812SH69"/>
<feature type="transmembrane region" description="Helical" evidence="2">
    <location>
        <begin position="90"/>
        <end position="111"/>
    </location>
</feature>
<comment type="caution">
    <text evidence="3">The sequence shown here is derived from an EMBL/GenBank/DDBJ whole genome shotgun (WGS) entry which is preliminary data.</text>
</comment>
<evidence type="ECO:0000313" key="4">
    <source>
        <dbReference type="Proteomes" id="UP000601435"/>
    </source>
</evidence>
<sequence>MPVLALQAGDESSEDEDEEARLQKERQQKQDAYRQKTIDMELAKLTGIKGVPVPNRPAPPQSPGRTKKAIPNDFLVAKPRSALERTLNSTLGRALTIFVTVVNFIVLLWMTTIWNSPQMWLSGQALPVATLTFLVGTHFYTAVPVLAGYSGLMVPETGVDWKIYFVLYRMCYFTSVPSVVLMYFGPGERLAFGESEGGLEDISLTELTLGSYKYFRAFDGFVALNLTKGITETLEKTVHNRNVPRLSRYRDAEIVNNREPFSNEEEPTVPPGFMETYRIAPVFLQWAPCTTRYRISAGCLNQNQVVGWAVATSRALCTNLRMVSCRVQNPLLEPVYRCSTNATKGREFKGTINGLCGRSIPAPNPQVIDELSALLLLDGWPESRLPNASHGWYDVWPEPCVSNAEACNQHWSLLESLGLAFSCATVTLAVLPLLIDCSTDSRIRGAMAFQEECKTRSKKGATIMF</sequence>